<dbReference type="OrthoDB" id="1952641at2"/>
<keyword evidence="3" id="KW-1185">Reference proteome</keyword>
<dbReference type="PROSITE" id="PS51186">
    <property type="entry name" value="GNAT"/>
    <property type="match status" value="1"/>
</dbReference>
<dbReference type="EMBL" id="CP017269">
    <property type="protein sequence ID" value="AOT71247.1"/>
    <property type="molecule type" value="Genomic_DNA"/>
</dbReference>
<dbReference type="PANTHER" id="PTHR43072">
    <property type="entry name" value="N-ACETYLTRANSFERASE"/>
    <property type="match status" value="1"/>
</dbReference>
<sequence>MFSIQELDFNNTDLLQPIIEAYVAVHKSLAFNPNYWTIFADYIKNIETDDCKLAFIAKDNDKVMGLIIGAIDDNARTLLPNKIGYIPFLAVLPEYKRKGVAKELLNKLLKWYEAQNIKEIELYTALDNTEARAFWQNFNFETYLERRKLIVE</sequence>
<dbReference type="CDD" id="cd04301">
    <property type="entry name" value="NAT_SF"/>
    <property type="match status" value="1"/>
</dbReference>
<feature type="domain" description="N-acetyltransferase" evidence="1">
    <location>
        <begin position="13"/>
        <end position="152"/>
    </location>
</feature>
<evidence type="ECO:0000259" key="1">
    <source>
        <dbReference type="PROSITE" id="PS51186"/>
    </source>
</evidence>
<dbReference type="KEGG" id="gfe:Gferi_17820"/>
<reference evidence="2 3" key="1">
    <citation type="submission" date="2016-09" db="EMBL/GenBank/DDBJ databases">
        <title>Genomic analysis reveals versatility of anaerobic energy metabolism of Geosporobacter ferrireducens IRF9 of phylum Firmicutes.</title>
        <authorList>
            <person name="Kim S.-J."/>
        </authorList>
    </citation>
    <scope>NUCLEOTIDE SEQUENCE [LARGE SCALE GENOMIC DNA]</scope>
    <source>
        <strain evidence="2 3">IRF9</strain>
    </source>
</reference>
<dbReference type="InterPro" id="IPR016181">
    <property type="entry name" value="Acyl_CoA_acyltransferase"/>
</dbReference>
<dbReference type="SUPFAM" id="SSF55729">
    <property type="entry name" value="Acyl-CoA N-acyltransferases (Nat)"/>
    <property type="match status" value="1"/>
</dbReference>
<protein>
    <recommendedName>
        <fullName evidence="1">N-acetyltransferase domain-containing protein</fullName>
    </recommendedName>
</protein>
<accession>A0A1D8GK09</accession>
<evidence type="ECO:0000313" key="2">
    <source>
        <dbReference type="EMBL" id="AOT71247.1"/>
    </source>
</evidence>
<dbReference type="Pfam" id="PF00583">
    <property type="entry name" value="Acetyltransf_1"/>
    <property type="match status" value="1"/>
</dbReference>
<dbReference type="STRING" id="1424294.Gferi_17820"/>
<gene>
    <name evidence="2" type="ORF">Gferi_17820</name>
</gene>
<proteinExistence type="predicted"/>
<dbReference type="Gene3D" id="3.40.630.30">
    <property type="match status" value="1"/>
</dbReference>
<dbReference type="GO" id="GO:0016747">
    <property type="term" value="F:acyltransferase activity, transferring groups other than amino-acyl groups"/>
    <property type="evidence" value="ECO:0007669"/>
    <property type="project" value="InterPro"/>
</dbReference>
<dbReference type="InterPro" id="IPR000182">
    <property type="entry name" value="GNAT_dom"/>
</dbReference>
<name>A0A1D8GK09_9FIRM</name>
<dbReference type="RefSeq" id="WP_069978880.1">
    <property type="nucleotide sequence ID" value="NZ_CP017269.1"/>
</dbReference>
<organism evidence="2 3">
    <name type="scientific">Geosporobacter ferrireducens</name>
    <dbReference type="NCBI Taxonomy" id="1424294"/>
    <lineage>
        <taxon>Bacteria</taxon>
        <taxon>Bacillati</taxon>
        <taxon>Bacillota</taxon>
        <taxon>Clostridia</taxon>
        <taxon>Peptostreptococcales</taxon>
        <taxon>Thermotaleaceae</taxon>
        <taxon>Geosporobacter</taxon>
    </lineage>
</organism>
<dbReference type="AlphaFoldDB" id="A0A1D8GK09"/>
<dbReference type="Proteomes" id="UP000095743">
    <property type="component" value="Chromosome"/>
</dbReference>
<evidence type="ECO:0000313" key="3">
    <source>
        <dbReference type="Proteomes" id="UP000095743"/>
    </source>
</evidence>